<organism evidence="3 4">
    <name type="scientific">Cichlidogyrus casuarinus</name>
    <dbReference type="NCBI Taxonomy" id="1844966"/>
    <lineage>
        <taxon>Eukaryota</taxon>
        <taxon>Metazoa</taxon>
        <taxon>Spiralia</taxon>
        <taxon>Lophotrochozoa</taxon>
        <taxon>Platyhelminthes</taxon>
        <taxon>Monogenea</taxon>
        <taxon>Monopisthocotylea</taxon>
        <taxon>Dactylogyridea</taxon>
        <taxon>Ancyrocephalidae</taxon>
        <taxon>Cichlidogyrus</taxon>
    </lineage>
</organism>
<protein>
    <recommendedName>
        <fullName evidence="5">NADH dehydrogenase subunit 6</fullName>
    </recommendedName>
</protein>
<evidence type="ECO:0000256" key="1">
    <source>
        <dbReference type="SAM" id="Phobius"/>
    </source>
</evidence>
<feature type="transmembrane region" description="Helical" evidence="1">
    <location>
        <begin position="114"/>
        <end position="131"/>
    </location>
</feature>
<accession>A0ABD2QKW5</accession>
<evidence type="ECO:0000256" key="2">
    <source>
        <dbReference type="SAM" id="SignalP"/>
    </source>
</evidence>
<keyword evidence="2" id="KW-0732">Signal</keyword>
<feature type="transmembrane region" description="Helical" evidence="1">
    <location>
        <begin position="82"/>
        <end position="102"/>
    </location>
</feature>
<keyword evidence="1" id="KW-1133">Transmembrane helix</keyword>
<dbReference type="Proteomes" id="UP001626550">
    <property type="component" value="Unassembled WGS sequence"/>
</dbReference>
<proteinExistence type="predicted"/>
<name>A0ABD2QKW5_9PLAT</name>
<keyword evidence="1" id="KW-0472">Membrane</keyword>
<keyword evidence="4" id="KW-1185">Reference proteome</keyword>
<evidence type="ECO:0000313" key="3">
    <source>
        <dbReference type="EMBL" id="KAL3320185.1"/>
    </source>
</evidence>
<sequence length="136" mass="14653">MFSELVSVLPLVACFSLFCASLVPPNWTCGGNILTDCGSKSQTHLSVAILILTASICLGLVLIIYVLTIVFPRILTTTTKVISYLFLVTASIASLVAIGLYWSQLELVDQGFTLALISSFICLTFLHQALISELPP</sequence>
<comment type="caution">
    <text evidence="3">The sequence shown here is derived from an EMBL/GenBank/DDBJ whole genome shotgun (WGS) entry which is preliminary data.</text>
</comment>
<keyword evidence="1" id="KW-0812">Transmembrane</keyword>
<feature type="signal peptide" evidence="2">
    <location>
        <begin position="1"/>
        <end position="21"/>
    </location>
</feature>
<gene>
    <name evidence="3" type="ORF">Ciccas_001153</name>
</gene>
<evidence type="ECO:0008006" key="5">
    <source>
        <dbReference type="Google" id="ProtNLM"/>
    </source>
</evidence>
<feature type="chain" id="PRO_5044749749" description="NADH dehydrogenase subunit 6" evidence="2">
    <location>
        <begin position="22"/>
        <end position="136"/>
    </location>
</feature>
<evidence type="ECO:0000313" key="4">
    <source>
        <dbReference type="Proteomes" id="UP001626550"/>
    </source>
</evidence>
<dbReference type="AlphaFoldDB" id="A0ABD2QKW5"/>
<dbReference type="EMBL" id="JBJKFK010000071">
    <property type="protein sequence ID" value="KAL3320185.1"/>
    <property type="molecule type" value="Genomic_DNA"/>
</dbReference>
<reference evidence="3 4" key="1">
    <citation type="submission" date="2024-11" db="EMBL/GenBank/DDBJ databases">
        <title>Adaptive evolution of stress response genes in parasites aligns with host niche diversity.</title>
        <authorList>
            <person name="Hahn C."/>
            <person name="Resl P."/>
        </authorList>
    </citation>
    <scope>NUCLEOTIDE SEQUENCE [LARGE SCALE GENOMIC DNA]</scope>
    <source>
        <strain evidence="3">EGGRZ-B1_66</strain>
        <tissue evidence="3">Body</tissue>
    </source>
</reference>
<feature type="transmembrane region" description="Helical" evidence="1">
    <location>
        <begin position="44"/>
        <end position="70"/>
    </location>
</feature>